<feature type="region of interest" description="Disordered" evidence="2">
    <location>
        <begin position="21"/>
        <end position="49"/>
    </location>
</feature>
<dbReference type="InterPro" id="IPR022786">
    <property type="entry name" value="Geminin/Multicilin"/>
</dbReference>
<dbReference type="Proteomes" id="UP001651158">
    <property type="component" value="Unassembled WGS sequence"/>
</dbReference>
<comment type="caution">
    <text evidence="3">The sequence shown here is derived from an EMBL/GenBank/DDBJ whole genome shotgun (WGS) entry which is preliminary data.</text>
</comment>
<gene>
    <name evidence="3" type="ORF">TcWFU_000527</name>
</gene>
<feature type="coiled-coil region" evidence="1">
    <location>
        <begin position="123"/>
        <end position="167"/>
    </location>
</feature>
<sequence>MLVRRKGLSVRVDHAGNCETGELKRNSLKHVNGQKSVGGNDNKENSGIPLKTVKAPSLTIYKDTNLSFCQHCGLSRSDKPQEKASVSTQTTETTVAKLKDMLSGETPSIEYWMDLAEQRREALVETLSENKELCNLVEALQTEVTRLSKIEESLRRFMSDMKELDVESSKSLS</sequence>
<dbReference type="EMBL" id="JAKROA010000006">
    <property type="protein sequence ID" value="KAL5106016.1"/>
    <property type="molecule type" value="Genomic_DNA"/>
</dbReference>
<evidence type="ECO:0000256" key="1">
    <source>
        <dbReference type="SAM" id="Coils"/>
    </source>
</evidence>
<dbReference type="Pfam" id="PF07412">
    <property type="entry name" value="Geminin"/>
    <property type="match status" value="1"/>
</dbReference>
<evidence type="ECO:0000313" key="4">
    <source>
        <dbReference type="Proteomes" id="UP001651158"/>
    </source>
</evidence>
<dbReference type="Gene3D" id="1.20.5.1180">
    <property type="entry name" value="Geminin coiled-coil domain"/>
    <property type="match status" value="1"/>
</dbReference>
<proteinExistence type="predicted"/>
<reference evidence="3 4" key="1">
    <citation type="journal article" date="2022" name="Front. Cell. Infect. Microbiol.">
        <title>The Genomes of Two Strains of Taenia crassiceps the Animal Model for the Study of Human Cysticercosis.</title>
        <authorList>
            <person name="Bobes R.J."/>
            <person name="Estrada K."/>
            <person name="Rios-Valencia D.G."/>
            <person name="Calderon-Gallegos A."/>
            <person name="de la Torre P."/>
            <person name="Carrero J.C."/>
            <person name="Sanchez-Flores A."/>
            <person name="Laclette J.P."/>
        </authorList>
    </citation>
    <scope>NUCLEOTIDE SEQUENCE [LARGE SCALE GENOMIC DNA]</scope>
    <source>
        <strain evidence="3">WFUcys</strain>
    </source>
</reference>
<dbReference type="SUPFAM" id="SSF111469">
    <property type="entry name" value="Geminin coiled-coil domain"/>
    <property type="match status" value="1"/>
</dbReference>
<evidence type="ECO:0000313" key="3">
    <source>
        <dbReference type="EMBL" id="KAL5106016.1"/>
    </source>
</evidence>
<evidence type="ECO:0000256" key="2">
    <source>
        <dbReference type="SAM" id="MobiDB-lite"/>
    </source>
</evidence>
<accession>A0ABR4Q8Y3</accession>
<keyword evidence="4" id="KW-1185">Reference proteome</keyword>
<name>A0ABR4Q8Y3_9CEST</name>
<organism evidence="3 4">
    <name type="scientific">Taenia crassiceps</name>
    <dbReference type="NCBI Taxonomy" id="6207"/>
    <lineage>
        <taxon>Eukaryota</taxon>
        <taxon>Metazoa</taxon>
        <taxon>Spiralia</taxon>
        <taxon>Lophotrochozoa</taxon>
        <taxon>Platyhelminthes</taxon>
        <taxon>Cestoda</taxon>
        <taxon>Eucestoda</taxon>
        <taxon>Cyclophyllidea</taxon>
        <taxon>Taeniidae</taxon>
        <taxon>Taenia</taxon>
    </lineage>
</organism>
<protein>
    <submittedName>
        <fullName evidence="3">Geminin</fullName>
    </submittedName>
</protein>
<keyword evidence="1" id="KW-0175">Coiled coil</keyword>